<dbReference type="AlphaFoldDB" id="A0A3B0C8K0"/>
<dbReference type="RefSeq" id="WP_120711088.1">
    <property type="nucleotide sequence ID" value="NZ_RBCJ01000002.1"/>
</dbReference>
<comment type="subunit">
    <text evidence="5">Monomer.</text>
</comment>
<dbReference type="EC" id="5.1.3.3" evidence="6 11"/>
<evidence type="ECO:0000256" key="9">
    <source>
        <dbReference type="ARBA" id="ARBA00023235"/>
    </source>
</evidence>
<evidence type="ECO:0000256" key="11">
    <source>
        <dbReference type="PIRNR" id="PIRNR005096"/>
    </source>
</evidence>
<dbReference type="UniPathway" id="UPA00242"/>
<dbReference type="InterPro" id="IPR047215">
    <property type="entry name" value="Galactose_mutarotase-like"/>
</dbReference>
<dbReference type="GO" id="GO:0004034">
    <property type="term" value="F:aldose 1-epimerase activity"/>
    <property type="evidence" value="ECO:0007669"/>
    <property type="project" value="UniProtKB-EC"/>
</dbReference>
<evidence type="ECO:0000313" key="15">
    <source>
        <dbReference type="Proteomes" id="UP000276603"/>
    </source>
</evidence>
<keyword evidence="9 11" id="KW-0413">Isomerase</keyword>
<evidence type="ECO:0000256" key="7">
    <source>
        <dbReference type="ARBA" id="ARBA00014165"/>
    </source>
</evidence>
<sequence length="347" mass="38842">MKIVETHFGILEGNEVQLYTLENDNGIRVKITNYGATITSITVPGKVRGPEEVVCGFDNFENYFSKEYKENAPYFGGTIGRYCSQIKNSKFNLNGTEFQLAKNCGANNLHGGTEGFDKKIWEVKPFDQNTSQLEMKLRSGHLEEGFPGNVYINVVFSLDNANQLQIAYKALSDQDTPFSMTNHTYFNLSGFAETVEGHNAQINSDKKQIWDSSGAGINENVLLAGSLDDLRNPKTIGDVHKAMGDGFEHYYLFEDKGFDLEKVAEIKDPKSGRSLEISTTEPGMLFYTGKYTSNELKRESGQQYGKYRGFCCETHRYPNGPNLLGSPKSILKKGESFASTTIFKFGW</sequence>
<comment type="caution">
    <text evidence="14">The sequence shown here is derived from an EMBL/GenBank/DDBJ whole genome shotgun (WGS) entry which is preliminary data.</text>
</comment>
<evidence type="ECO:0000256" key="12">
    <source>
        <dbReference type="PIRSR" id="PIRSR005096-1"/>
    </source>
</evidence>
<name>A0A3B0C8K0_9FLAO</name>
<keyword evidence="10 11" id="KW-0119">Carbohydrate metabolism</keyword>
<dbReference type="OrthoDB" id="9779408at2"/>
<evidence type="ECO:0000256" key="3">
    <source>
        <dbReference type="ARBA" id="ARBA00005028"/>
    </source>
</evidence>
<feature type="binding site" evidence="13">
    <location>
        <begin position="183"/>
        <end position="185"/>
    </location>
    <ligand>
        <name>beta-D-galactose</name>
        <dbReference type="ChEBI" id="CHEBI:27667"/>
    </ligand>
</feature>
<dbReference type="InterPro" id="IPR015443">
    <property type="entry name" value="Aldose_1-epimerase"/>
</dbReference>
<keyword evidence="15" id="KW-1185">Reference proteome</keyword>
<dbReference type="PROSITE" id="PS00545">
    <property type="entry name" value="ALDOSE_1_EPIMERASE"/>
    <property type="match status" value="1"/>
</dbReference>
<proteinExistence type="inferred from homology"/>
<dbReference type="Proteomes" id="UP000276603">
    <property type="component" value="Unassembled WGS sequence"/>
</dbReference>
<dbReference type="GO" id="GO:0033499">
    <property type="term" value="P:galactose catabolic process via UDP-galactose, Leloir pathway"/>
    <property type="evidence" value="ECO:0007669"/>
    <property type="project" value="TreeGrafter"/>
</dbReference>
<evidence type="ECO:0000313" key="14">
    <source>
        <dbReference type="EMBL" id="RKN80931.1"/>
    </source>
</evidence>
<gene>
    <name evidence="14" type="ORF">D7Z94_08225</name>
</gene>
<evidence type="ECO:0000256" key="13">
    <source>
        <dbReference type="PIRSR" id="PIRSR005096-3"/>
    </source>
</evidence>
<evidence type="ECO:0000256" key="4">
    <source>
        <dbReference type="ARBA" id="ARBA00006206"/>
    </source>
</evidence>
<comment type="pathway">
    <text evidence="3 11">Carbohydrate metabolism; hexose metabolism.</text>
</comment>
<dbReference type="GO" id="GO:0006006">
    <property type="term" value="P:glucose metabolic process"/>
    <property type="evidence" value="ECO:0007669"/>
    <property type="project" value="TreeGrafter"/>
</dbReference>
<feature type="active site" description="Proton donor" evidence="12">
    <location>
        <position position="183"/>
    </location>
</feature>
<reference evidence="14 15" key="1">
    <citation type="submission" date="2018-10" db="EMBL/GenBank/DDBJ databases">
        <title>Ulvibacterium marinum gen. nov., sp. nov., a novel marine bacterium of the family Flavobacteriaceae, isolated from a culture of the green alga Ulva prolifera.</title>
        <authorList>
            <person name="Zhang Z."/>
        </authorList>
    </citation>
    <scope>NUCLEOTIDE SEQUENCE [LARGE SCALE GENOMIC DNA]</scope>
    <source>
        <strain evidence="14 15">CCMM003</strain>
    </source>
</reference>
<dbReference type="InterPro" id="IPR011013">
    <property type="entry name" value="Gal_mutarotase_sf_dom"/>
</dbReference>
<dbReference type="InterPro" id="IPR008183">
    <property type="entry name" value="Aldose_1/G6P_1-epimerase"/>
</dbReference>
<dbReference type="InterPro" id="IPR018052">
    <property type="entry name" value="Ald1_epimerase_CS"/>
</dbReference>
<dbReference type="GO" id="GO:0030246">
    <property type="term" value="F:carbohydrate binding"/>
    <property type="evidence" value="ECO:0007669"/>
    <property type="project" value="InterPro"/>
</dbReference>
<dbReference type="Gene3D" id="2.70.98.10">
    <property type="match status" value="1"/>
</dbReference>
<evidence type="ECO:0000256" key="2">
    <source>
        <dbReference type="ARBA" id="ARBA00001913"/>
    </source>
</evidence>
<comment type="catalytic activity">
    <reaction evidence="1 11">
        <text>alpha-D-glucose = beta-D-glucose</text>
        <dbReference type="Rhea" id="RHEA:10264"/>
        <dbReference type="ChEBI" id="CHEBI:15903"/>
        <dbReference type="ChEBI" id="CHEBI:17925"/>
        <dbReference type="EC" id="5.1.3.3"/>
    </reaction>
</comment>
<accession>A0A3B0C8K0</accession>
<comment type="cofactor">
    <cofactor evidence="2">
        <name>Ca(2+)</name>
        <dbReference type="ChEBI" id="CHEBI:29108"/>
    </cofactor>
</comment>
<evidence type="ECO:0000256" key="5">
    <source>
        <dbReference type="ARBA" id="ARBA00011245"/>
    </source>
</evidence>
<feature type="active site" description="Proton acceptor" evidence="12">
    <location>
        <position position="313"/>
    </location>
</feature>
<protein>
    <recommendedName>
        <fullName evidence="7 11">Aldose 1-epimerase</fullName>
        <ecNumber evidence="6 11">5.1.3.3</ecNumber>
    </recommendedName>
</protein>
<dbReference type="PIRSF" id="PIRSF005096">
    <property type="entry name" value="GALM"/>
    <property type="match status" value="1"/>
</dbReference>
<dbReference type="CDD" id="cd09019">
    <property type="entry name" value="galactose_mutarotase_like"/>
    <property type="match status" value="1"/>
</dbReference>
<dbReference type="Pfam" id="PF01263">
    <property type="entry name" value="Aldose_epim"/>
    <property type="match status" value="1"/>
</dbReference>
<evidence type="ECO:0000256" key="1">
    <source>
        <dbReference type="ARBA" id="ARBA00001614"/>
    </source>
</evidence>
<organism evidence="14 15">
    <name type="scientific">Ulvibacterium marinum</name>
    <dbReference type="NCBI Taxonomy" id="2419782"/>
    <lineage>
        <taxon>Bacteria</taxon>
        <taxon>Pseudomonadati</taxon>
        <taxon>Bacteroidota</taxon>
        <taxon>Flavobacteriia</taxon>
        <taxon>Flavobacteriales</taxon>
        <taxon>Flavobacteriaceae</taxon>
        <taxon>Ulvibacterium</taxon>
    </lineage>
</organism>
<dbReference type="PANTHER" id="PTHR10091:SF0">
    <property type="entry name" value="GALACTOSE MUTAROTASE"/>
    <property type="match status" value="1"/>
</dbReference>
<dbReference type="PANTHER" id="PTHR10091">
    <property type="entry name" value="ALDOSE-1-EPIMERASE"/>
    <property type="match status" value="1"/>
</dbReference>
<keyword evidence="8" id="KW-0106">Calcium</keyword>
<comment type="similarity">
    <text evidence="4 11">Belongs to the aldose epimerase family.</text>
</comment>
<evidence type="ECO:0000256" key="8">
    <source>
        <dbReference type="ARBA" id="ARBA00022837"/>
    </source>
</evidence>
<dbReference type="EMBL" id="RBCJ01000002">
    <property type="protein sequence ID" value="RKN80931.1"/>
    <property type="molecule type" value="Genomic_DNA"/>
</dbReference>
<dbReference type="InterPro" id="IPR014718">
    <property type="entry name" value="GH-type_carb-bd"/>
</dbReference>
<evidence type="ECO:0000256" key="10">
    <source>
        <dbReference type="ARBA" id="ARBA00023277"/>
    </source>
</evidence>
<evidence type="ECO:0000256" key="6">
    <source>
        <dbReference type="ARBA" id="ARBA00013185"/>
    </source>
</evidence>
<dbReference type="SUPFAM" id="SSF74650">
    <property type="entry name" value="Galactose mutarotase-like"/>
    <property type="match status" value="1"/>
</dbReference>